<dbReference type="Proteomes" id="UP001500886">
    <property type="component" value="Unassembled WGS sequence"/>
</dbReference>
<keyword evidence="6" id="KW-0223">Dioxygenase</keyword>
<organism evidence="6 7">
    <name type="scientific">Streptomyces luteosporeus</name>
    <dbReference type="NCBI Taxonomy" id="173856"/>
    <lineage>
        <taxon>Bacteria</taxon>
        <taxon>Bacillati</taxon>
        <taxon>Actinomycetota</taxon>
        <taxon>Actinomycetes</taxon>
        <taxon>Kitasatosporales</taxon>
        <taxon>Streptomycetaceae</taxon>
        <taxon>Streptomyces</taxon>
    </lineage>
</organism>
<keyword evidence="2" id="KW-0560">Oxidoreductase</keyword>
<name>A0ABN3TKS4_9ACTN</name>
<dbReference type="RefSeq" id="WP_344433054.1">
    <property type="nucleotide sequence ID" value="NZ_BAAASL010000002.1"/>
</dbReference>
<dbReference type="PANTHER" id="PTHR10696">
    <property type="entry name" value="GAMMA-BUTYROBETAINE HYDROXYLASE-RELATED"/>
    <property type="match status" value="1"/>
</dbReference>
<dbReference type="PANTHER" id="PTHR10696:SF56">
    <property type="entry name" value="TAUD_TFDA-LIKE DOMAIN-CONTAINING PROTEIN"/>
    <property type="match status" value="1"/>
</dbReference>
<evidence type="ECO:0000259" key="5">
    <source>
        <dbReference type="Pfam" id="PF02668"/>
    </source>
</evidence>
<dbReference type="EMBL" id="BAAASL010000002">
    <property type="protein sequence ID" value="GAA2708854.1"/>
    <property type="molecule type" value="Genomic_DNA"/>
</dbReference>
<dbReference type="Gene3D" id="3.60.130.10">
    <property type="entry name" value="Clavaminate synthase-like"/>
    <property type="match status" value="1"/>
</dbReference>
<evidence type="ECO:0000256" key="4">
    <source>
        <dbReference type="ARBA" id="ARBA00023194"/>
    </source>
</evidence>
<keyword evidence="7" id="KW-1185">Reference proteome</keyword>
<protein>
    <submittedName>
        <fullName evidence="6">TauD/TfdA family dioxygenase</fullName>
    </submittedName>
</protein>
<dbReference type="InterPro" id="IPR050411">
    <property type="entry name" value="AlphaKG_dependent_hydroxylases"/>
</dbReference>
<comment type="caution">
    <text evidence="6">The sequence shown here is derived from an EMBL/GenBank/DDBJ whole genome shotgun (WGS) entry which is preliminary data.</text>
</comment>
<dbReference type="Pfam" id="PF02668">
    <property type="entry name" value="TauD"/>
    <property type="match status" value="1"/>
</dbReference>
<evidence type="ECO:0000256" key="3">
    <source>
        <dbReference type="ARBA" id="ARBA00023004"/>
    </source>
</evidence>
<comment type="cofactor">
    <cofactor evidence="1">
        <name>Fe(2+)</name>
        <dbReference type="ChEBI" id="CHEBI:29033"/>
    </cofactor>
</comment>
<accession>A0ABN3TKS4</accession>
<sequence length="318" mass="34436">MTTLLDPPLTVTTEPGRTPVATVTSLDREAIRTALATHGALLLRGLAVASAADVAAVADALGVVPMRERERFAARRDLGSGVYSGSEWPHDEPMCMHHELSYAAEVPATAVFGCLTAPAEGGATAVADSREVLRALPADVVEPFRRLGWLLKRAYHEVGVAWPEAFGTDDTAAVDAYCAANAVQAEWLPDGRLHTRQRRAAIISHPVTGEEVWFNQAAFLNGRTLDPMIREYLVAMYGEDGLPFDTAYGDGTPVPEDVVETINAAYRAATRREPWQRGDVLLVDNLRTAHSREPYRGDREIAVVLGDPVRLPGHVLGL</sequence>
<keyword evidence="4" id="KW-0045">Antibiotic biosynthesis</keyword>
<proteinExistence type="predicted"/>
<dbReference type="SUPFAM" id="SSF51197">
    <property type="entry name" value="Clavaminate synthase-like"/>
    <property type="match status" value="1"/>
</dbReference>
<reference evidence="6 7" key="1">
    <citation type="journal article" date="2019" name="Int. J. Syst. Evol. Microbiol.">
        <title>The Global Catalogue of Microorganisms (GCM) 10K type strain sequencing project: providing services to taxonomists for standard genome sequencing and annotation.</title>
        <authorList>
            <consortium name="The Broad Institute Genomics Platform"/>
            <consortium name="The Broad Institute Genome Sequencing Center for Infectious Disease"/>
            <person name="Wu L."/>
            <person name="Ma J."/>
        </authorList>
    </citation>
    <scope>NUCLEOTIDE SEQUENCE [LARGE SCALE GENOMIC DNA]</scope>
    <source>
        <strain evidence="6 7">JCM 4542</strain>
    </source>
</reference>
<evidence type="ECO:0000313" key="6">
    <source>
        <dbReference type="EMBL" id="GAA2708854.1"/>
    </source>
</evidence>
<dbReference type="GO" id="GO:0051213">
    <property type="term" value="F:dioxygenase activity"/>
    <property type="evidence" value="ECO:0007669"/>
    <property type="project" value="UniProtKB-KW"/>
</dbReference>
<evidence type="ECO:0000256" key="1">
    <source>
        <dbReference type="ARBA" id="ARBA00001954"/>
    </source>
</evidence>
<keyword evidence="3" id="KW-0408">Iron</keyword>
<dbReference type="InterPro" id="IPR042098">
    <property type="entry name" value="TauD-like_sf"/>
</dbReference>
<feature type="domain" description="TauD/TfdA-like" evidence="5">
    <location>
        <begin position="17"/>
        <end position="302"/>
    </location>
</feature>
<dbReference type="InterPro" id="IPR003819">
    <property type="entry name" value="TauD/TfdA-like"/>
</dbReference>
<gene>
    <name evidence="6" type="ORF">GCM10010315_06000</name>
</gene>
<evidence type="ECO:0000313" key="7">
    <source>
        <dbReference type="Proteomes" id="UP001500886"/>
    </source>
</evidence>
<evidence type="ECO:0000256" key="2">
    <source>
        <dbReference type="ARBA" id="ARBA00023002"/>
    </source>
</evidence>